<name>A0A3B0WC15_9ZZZZ</name>
<organism evidence="1">
    <name type="scientific">hydrothermal vent metagenome</name>
    <dbReference type="NCBI Taxonomy" id="652676"/>
    <lineage>
        <taxon>unclassified sequences</taxon>
        <taxon>metagenomes</taxon>
        <taxon>ecological metagenomes</taxon>
    </lineage>
</organism>
<evidence type="ECO:0000313" key="1">
    <source>
        <dbReference type="EMBL" id="VAW46909.1"/>
    </source>
</evidence>
<dbReference type="EMBL" id="UOFA01000310">
    <property type="protein sequence ID" value="VAW46909.1"/>
    <property type="molecule type" value="Genomic_DNA"/>
</dbReference>
<accession>A0A3B0WC15</accession>
<protein>
    <submittedName>
        <fullName evidence="1">Uncharacterized protein</fullName>
    </submittedName>
</protein>
<reference evidence="1" key="1">
    <citation type="submission" date="2018-06" db="EMBL/GenBank/DDBJ databases">
        <authorList>
            <person name="Zhirakovskaya E."/>
        </authorList>
    </citation>
    <scope>NUCLEOTIDE SEQUENCE</scope>
</reference>
<gene>
    <name evidence="1" type="ORF">MNBD_GAMMA02-364</name>
</gene>
<dbReference type="AlphaFoldDB" id="A0A3B0WC15"/>
<sequence>MNDPALNSIQNIEQFTAIVEQATQRHEAFAERFGLEPESLVDLTLNQ</sequence>
<proteinExistence type="predicted"/>